<proteinExistence type="predicted"/>
<evidence type="ECO:0000313" key="3">
    <source>
        <dbReference type="Proteomes" id="UP000030763"/>
    </source>
</evidence>
<sequence length="278" mass="31371">MVLELLGFRSAAALPGHLHAALLQLLLMGSGGPFCRRPLDPLATPGTAGHPLPLRSEGCVIHCLFADWLTKTSKWLKVPRYRYVMLLSVEPKPEMEDGQQLVTSNNSNSQPERVVEETPQGRMVETEVSVLRRKHVQKPPPHLLLVTFKAPEELLACDGHESVDSYIMQRAEPSEVFSIDSTHRALCHRVPSGKDTQLVLVSLIITLFNVTYSRHIPEPREPNPNGLYIHGLSTSFLRLSKVWVAGSLYWGRFLALQHLHLLQEFRLVDRLHWSSLHI</sequence>
<reference evidence="2" key="1">
    <citation type="submission" date="2013-10" db="EMBL/GenBank/DDBJ databases">
        <title>Genomic analysis of the causative agents of coccidiosis in chickens.</title>
        <authorList>
            <person name="Reid A.J."/>
            <person name="Blake D."/>
            <person name="Billington K."/>
            <person name="Browne H."/>
            <person name="Dunn M."/>
            <person name="Hung S."/>
            <person name="Kawahara F."/>
            <person name="Miranda-Saavedra D."/>
            <person name="Mourier T."/>
            <person name="Nagra H."/>
            <person name="Otto T.D."/>
            <person name="Rawlings N."/>
            <person name="Sanchez A."/>
            <person name="Sanders M."/>
            <person name="Subramaniam C."/>
            <person name="Tay Y."/>
            <person name="Dear P."/>
            <person name="Doerig C."/>
            <person name="Gruber A."/>
            <person name="Parkinson J."/>
            <person name="Shirley M."/>
            <person name="Wan K.L."/>
            <person name="Berriman M."/>
            <person name="Tomley F."/>
            <person name="Pain A."/>
        </authorList>
    </citation>
    <scope>NUCLEOTIDE SEQUENCE [LARGE SCALE GENOMIC DNA]</scope>
    <source>
        <strain evidence="2">Weybridge</strain>
    </source>
</reference>
<accession>U6M3L0</accession>
<dbReference type="RefSeq" id="XP_013335470.1">
    <property type="nucleotide sequence ID" value="XM_013480016.1"/>
</dbReference>
<evidence type="ECO:0000313" key="2">
    <source>
        <dbReference type="EMBL" id="CDJ58822.1"/>
    </source>
</evidence>
<dbReference type="EMBL" id="HG719856">
    <property type="protein sequence ID" value="CDJ58822.1"/>
    <property type="molecule type" value="Genomic_DNA"/>
</dbReference>
<reference evidence="2" key="2">
    <citation type="submission" date="2013-10" db="EMBL/GenBank/DDBJ databases">
        <authorList>
            <person name="Aslett M."/>
        </authorList>
    </citation>
    <scope>NUCLEOTIDE SEQUENCE [LARGE SCALE GENOMIC DNA]</scope>
    <source>
        <strain evidence="2">Weybridge</strain>
    </source>
</reference>
<dbReference type="AlphaFoldDB" id="U6M3L0"/>
<protein>
    <submittedName>
        <fullName evidence="2">Uncharacterized protein</fullName>
    </submittedName>
</protein>
<evidence type="ECO:0000256" key="1">
    <source>
        <dbReference type="SAM" id="MobiDB-lite"/>
    </source>
</evidence>
<dbReference type="GeneID" id="25335796"/>
<feature type="region of interest" description="Disordered" evidence="1">
    <location>
        <begin position="96"/>
        <end position="121"/>
    </location>
</feature>
<dbReference type="OrthoDB" id="347965at2759"/>
<dbReference type="Proteomes" id="UP000030763">
    <property type="component" value="Unassembled WGS sequence"/>
</dbReference>
<gene>
    <name evidence="2" type="ORF">EMWEY_00018100</name>
</gene>
<name>U6M3L0_EIMMA</name>
<organism evidence="2 3">
    <name type="scientific">Eimeria maxima</name>
    <name type="common">Coccidian parasite</name>
    <dbReference type="NCBI Taxonomy" id="5804"/>
    <lineage>
        <taxon>Eukaryota</taxon>
        <taxon>Sar</taxon>
        <taxon>Alveolata</taxon>
        <taxon>Apicomplexa</taxon>
        <taxon>Conoidasida</taxon>
        <taxon>Coccidia</taxon>
        <taxon>Eucoccidiorida</taxon>
        <taxon>Eimeriorina</taxon>
        <taxon>Eimeriidae</taxon>
        <taxon>Eimeria</taxon>
    </lineage>
</organism>
<feature type="compositionally biased region" description="Polar residues" evidence="1">
    <location>
        <begin position="100"/>
        <end position="111"/>
    </location>
</feature>
<dbReference type="VEuPathDB" id="ToxoDB:EMWEY_00018100"/>
<keyword evidence="3" id="KW-1185">Reference proteome</keyword>